<evidence type="ECO:0000313" key="13">
    <source>
        <dbReference type="Proteomes" id="UP001143463"/>
    </source>
</evidence>
<reference evidence="12" key="1">
    <citation type="journal article" date="2014" name="Int. J. Syst. Evol. Microbiol.">
        <title>Complete genome sequence of Corynebacterium casei LMG S-19264T (=DSM 44701T), isolated from a smear-ripened cheese.</title>
        <authorList>
            <consortium name="US DOE Joint Genome Institute (JGI-PGF)"/>
            <person name="Walter F."/>
            <person name="Albersmeier A."/>
            <person name="Kalinowski J."/>
            <person name="Ruckert C."/>
        </authorList>
    </citation>
    <scope>NUCLEOTIDE SEQUENCE</scope>
    <source>
        <strain evidence="12">VKM Ac-1069</strain>
    </source>
</reference>
<keyword evidence="4" id="KW-0479">Metal-binding</keyword>
<evidence type="ECO:0000256" key="4">
    <source>
        <dbReference type="ARBA" id="ARBA00022723"/>
    </source>
</evidence>
<evidence type="ECO:0000313" key="12">
    <source>
        <dbReference type="EMBL" id="GLL15892.1"/>
    </source>
</evidence>
<dbReference type="InterPro" id="IPR001915">
    <property type="entry name" value="Peptidase_M48"/>
</dbReference>
<evidence type="ECO:0000256" key="8">
    <source>
        <dbReference type="ARBA" id="ARBA00023049"/>
    </source>
</evidence>
<feature type="domain" description="Peptidase M48" evidence="11">
    <location>
        <begin position="67"/>
        <end position="267"/>
    </location>
</feature>
<keyword evidence="6 10" id="KW-0862">Zinc</keyword>
<name>A0A9W6UG61_9PSEU</name>
<keyword evidence="8 10" id="KW-0482">Metalloprotease</keyword>
<organism evidence="12 13">
    <name type="scientific">Pseudonocardia halophobica</name>
    <dbReference type="NCBI Taxonomy" id="29401"/>
    <lineage>
        <taxon>Bacteria</taxon>
        <taxon>Bacillati</taxon>
        <taxon>Actinomycetota</taxon>
        <taxon>Actinomycetes</taxon>
        <taxon>Pseudonocardiales</taxon>
        <taxon>Pseudonocardiaceae</taxon>
        <taxon>Pseudonocardia</taxon>
    </lineage>
</organism>
<gene>
    <name evidence="12" type="ORF">GCM10017577_70460</name>
</gene>
<evidence type="ECO:0000259" key="11">
    <source>
        <dbReference type="Pfam" id="PF01435"/>
    </source>
</evidence>
<keyword evidence="1" id="KW-1003">Cell membrane</keyword>
<evidence type="ECO:0000256" key="10">
    <source>
        <dbReference type="RuleBase" id="RU003983"/>
    </source>
</evidence>
<dbReference type="PANTHER" id="PTHR43221:SF3">
    <property type="entry name" value="SLL1280 PROTEIN"/>
    <property type="match status" value="1"/>
</dbReference>
<dbReference type="Gene3D" id="3.30.2010.10">
    <property type="entry name" value="Metalloproteases ('zincins'), catalytic domain"/>
    <property type="match status" value="1"/>
</dbReference>
<dbReference type="GO" id="GO:0046872">
    <property type="term" value="F:metal ion binding"/>
    <property type="evidence" value="ECO:0007669"/>
    <property type="project" value="UniProtKB-KW"/>
</dbReference>
<dbReference type="PANTHER" id="PTHR43221">
    <property type="entry name" value="PROTEASE HTPX"/>
    <property type="match status" value="1"/>
</dbReference>
<evidence type="ECO:0000256" key="2">
    <source>
        <dbReference type="ARBA" id="ARBA00022670"/>
    </source>
</evidence>
<keyword evidence="9" id="KW-0472">Membrane</keyword>
<comment type="caution">
    <text evidence="12">The sequence shown here is derived from an EMBL/GenBank/DDBJ whole genome shotgun (WGS) entry which is preliminary data.</text>
</comment>
<dbReference type="InterPro" id="IPR050083">
    <property type="entry name" value="HtpX_protease"/>
</dbReference>
<evidence type="ECO:0000256" key="3">
    <source>
        <dbReference type="ARBA" id="ARBA00022692"/>
    </source>
</evidence>
<keyword evidence="13" id="KW-1185">Reference proteome</keyword>
<accession>A0A9W6UG61</accession>
<evidence type="ECO:0000256" key="7">
    <source>
        <dbReference type="ARBA" id="ARBA00022989"/>
    </source>
</evidence>
<evidence type="ECO:0000256" key="9">
    <source>
        <dbReference type="ARBA" id="ARBA00023136"/>
    </source>
</evidence>
<keyword evidence="3" id="KW-0812">Transmembrane</keyword>
<sequence>MEDMTPEIRKLRGISSEAYEHPMARSALRMLKRIPGIDVFLKAQSGLINEPVLRLEYLSSAVKVTSRQFAPLHEALEDAVNILDLDDAPELFVQSSPVLNAMTIGMKRPIIVIHSALVDLMDESEFQWVLGHELGHAMSGHALYTTILLAGINAGVSAVAESLPIAGTGVALASEAIRLGFWDLHRKMEFSGDRAGLLVGRDPAAAIRALMKLAGGANLRRMSPEAFIEQALEYQARGGSDQLRRFLLTKELSHPVPVTRALEIKKWAEGGEYQAVIKGRYPLRAGYQRSVGGAVYAVAGTRSRQPLKGPLSEF</sequence>
<dbReference type="EMBL" id="BSFQ01000058">
    <property type="protein sequence ID" value="GLL15892.1"/>
    <property type="molecule type" value="Genomic_DNA"/>
</dbReference>
<dbReference type="CDD" id="cd07325">
    <property type="entry name" value="M48_Ste24p_like"/>
    <property type="match status" value="1"/>
</dbReference>
<dbReference type="GO" id="GO:0006508">
    <property type="term" value="P:proteolysis"/>
    <property type="evidence" value="ECO:0007669"/>
    <property type="project" value="UniProtKB-KW"/>
</dbReference>
<reference evidence="12" key="2">
    <citation type="submission" date="2023-01" db="EMBL/GenBank/DDBJ databases">
        <authorList>
            <person name="Sun Q."/>
            <person name="Evtushenko L."/>
        </authorList>
    </citation>
    <scope>NUCLEOTIDE SEQUENCE</scope>
    <source>
        <strain evidence="12">VKM Ac-1069</strain>
    </source>
</reference>
<keyword evidence="7" id="KW-1133">Transmembrane helix</keyword>
<comment type="similarity">
    <text evidence="10">Belongs to the peptidase M48 family.</text>
</comment>
<keyword evidence="5 10" id="KW-0378">Hydrolase</keyword>
<proteinExistence type="inferred from homology"/>
<comment type="cofactor">
    <cofactor evidence="10">
        <name>Zn(2+)</name>
        <dbReference type="ChEBI" id="CHEBI:29105"/>
    </cofactor>
    <text evidence="10">Binds 1 zinc ion per subunit.</text>
</comment>
<dbReference type="AlphaFoldDB" id="A0A9W6UG61"/>
<dbReference type="Proteomes" id="UP001143463">
    <property type="component" value="Unassembled WGS sequence"/>
</dbReference>
<dbReference type="Pfam" id="PF01435">
    <property type="entry name" value="Peptidase_M48"/>
    <property type="match status" value="1"/>
</dbReference>
<keyword evidence="2 10" id="KW-0645">Protease</keyword>
<protein>
    <recommendedName>
        <fullName evidence="11">Peptidase M48 domain-containing protein</fullName>
    </recommendedName>
</protein>
<dbReference type="RefSeq" id="WP_081924264.1">
    <property type="nucleotide sequence ID" value="NZ_BAAAUZ010000063.1"/>
</dbReference>
<evidence type="ECO:0000256" key="1">
    <source>
        <dbReference type="ARBA" id="ARBA00022475"/>
    </source>
</evidence>
<evidence type="ECO:0000256" key="6">
    <source>
        <dbReference type="ARBA" id="ARBA00022833"/>
    </source>
</evidence>
<evidence type="ECO:0000256" key="5">
    <source>
        <dbReference type="ARBA" id="ARBA00022801"/>
    </source>
</evidence>
<dbReference type="GO" id="GO:0004222">
    <property type="term" value="F:metalloendopeptidase activity"/>
    <property type="evidence" value="ECO:0007669"/>
    <property type="project" value="InterPro"/>
</dbReference>